<dbReference type="GO" id="GO:0004252">
    <property type="term" value="F:serine-type endopeptidase activity"/>
    <property type="evidence" value="ECO:0007669"/>
    <property type="project" value="UniProtKB-UniRule"/>
</dbReference>
<feature type="transmembrane region" description="Helical" evidence="6">
    <location>
        <begin position="151"/>
        <end position="170"/>
    </location>
</feature>
<evidence type="ECO:0000256" key="4">
    <source>
        <dbReference type="ARBA" id="ARBA00023136"/>
    </source>
</evidence>
<comment type="caution">
    <text evidence="7">The sequence shown here is derived from an EMBL/GenBank/DDBJ whole genome shotgun (WGS) entry which is preliminary data.</text>
</comment>
<name>A0A2T8F774_9ACTN</name>
<evidence type="ECO:0000313" key="7">
    <source>
        <dbReference type="EMBL" id="PVG81560.1"/>
    </source>
</evidence>
<dbReference type="EC" id="3.4.21.89" evidence="5"/>
<dbReference type="CDD" id="cd06530">
    <property type="entry name" value="S26_SPase_I"/>
    <property type="match status" value="1"/>
</dbReference>
<evidence type="ECO:0000256" key="1">
    <source>
        <dbReference type="ARBA" id="ARBA00004370"/>
    </source>
</evidence>
<protein>
    <recommendedName>
        <fullName evidence="5">Signal peptidase I</fullName>
        <ecNumber evidence="5">3.4.21.89</ecNumber>
    </recommendedName>
</protein>
<evidence type="ECO:0000256" key="5">
    <source>
        <dbReference type="NCBIfam" id="TIGR02228"/>
    </source>
</evidence>
<dbReference type="NCBIfam" id="TIGR02228">
    <property type="entry name" value="sigpep_I_arch"/>
    <property type="match status" value="1"/>
</dbReference>
<proteinExistence type="predicted"/>
<organism evidence="7 8">
    <name type="scientific">Nocardioides gansuensis</name>
    <dbReference type="NCBI Taxonomy" id="2138300"/>
    <lineage>
        <taxon>Bacteria</taxon>
        <taxon>Bacillati</taxon>
        <taxon>Actinomycetota</taxon>
        <taxon>Actinomycetes</taxon>
        <taxon>Propionibacteriales</taxon>
        <taxon>Nocardioidaceae</taxon>
        <taxon>Nocardioides</taxon>
    </lineage>
</organism>
<dbReference type="SUPFAM" id="SSF51306">
    <property type="entry name" value="LexA/Signal peptidase"/>
    <property type="match status" value="1"/>
</dbReference>
<evidence type="ECO:0000313" key="8">
    <source>
        <dbReference type="Proteomes" id="UP000246018"/>
    </source>
</evidence>
<dbReference type="GO" id="GO:0006465">
    <property type="term" value="P:signal peptide processing"/>
    <property type="evidence" value="ECO:0007669"/>
    <property type="project" value="UniProtKB-UniRule"/>
</dbReference>
<feature type="transmembrane region" description="Helical" evidence="6">
    <location>
        <begin position="20"/>
        <end position="43"/>
    </location>
</feature>
<keyword evidence="2 6" id="KW-0812">Transmembrane</keyword>
<keyword evidence="8" id="KW-1185">Reference proteome</keyword>
<keyword evidence="3 6" id="KW-1133">Transmembrane helix</keyword>
<dbReference type="InterPro" id="IPR001733">
    <property type="entry name" value="Peptidase_S26B"/>
</dbReference>
<dbReference type="InterPro" id="IPR019533">
    <property type="entry name" value="Peptidase_S26"/>
</dbReference>
<dbReference type="Proteomes" id="UP000246018">
    <property type="component" value="Unassembled WGS sequence"/>
</dbReference>
<dbReference type="OrthoDB" id="4315104at2"/>
<dbReference type="GO" id="GO:0009003">
    <property type="term" value="F:signal peptidase activity"/>
    <property type="evidence" value="ECO:0007669"/>
    <property type="project" value="UniProtKB-EC"/>
</dbReference>
<sequence length="188" mass="20089">MSIDVTPRGNRRSRQLRRRLLDTACILVTLLALAFILPSAFGLSRYVITGGSMSGSIERGSVVFAEVVPVADLQVGDVITYVPPAESGIDTLVTHRIIAMHDGSFTTKGDANADVDPWTFELTAATQARVVADLPYLGWPFIALSDRSTRVVVIGVPAGLVALLSLVELARGLRPRRTHSRAGEPAAA</sequence>
<gene>
    <name evidence="7" type="ORF">DDE18_16245</name>
</gene>
<evidence type="ECO:0000256" key="6">
    <source>
        <dbReference type="SAM" id="Phobius"/>
    </source>
</evidence>
<dbReference type="RefSeq" id="WP_116573327.1">
    <property type="nucleotide sequence ID" value="NZ_QDGZ01000007.1"/>
</dbReference>
<dbReference type="EMBL" id="QDGZ01000007">
    <property type="protein sequence ID" value="PVG81560.1"/>
    <property type="molecule type" value="Genomic_DNA"/>
</dbReference>
<keyword evidence="4 6" id="KW-0472">Membrane</keyword>
<accession>A0A2T8F774</accession>
<dbReference type="AlphaFoldDB" id="A0A2T8F774"/>
<reference evidence="7 8" key="1">
    <citation type="submission" date="2018-04" db="EMBL/GenBank/DDBJ databases">
        <title>Genome of Nocardioides gansuensis WSJ-1.</title>
        <authorList>
            <person name="Wu S."/>
            <person name="Wang G."/>
        </authorList>
    </citation>
    <scope>NUCLEOTIDE SEQUENCE [LARGE SCALE GENOMIC DNA]</scope>
    <source>
        <strain evidence="7 8">WSJ-1</strain>
    </source>
</reference>
<evidence type="ECO:0000256" key="3">
    <source>
        <dbReference type="ARBA" id="ARBA00022989"/>
    </source>
</evidence>
<comment type="subcellular location">
    <subcellularLocation>
        <location evidence="1">Membrane</location>
    </subcellularLocation>
</comment>
<dbReference type="InterPro" id="IPR036286">
    <property type="entry name" value="LexA/Signal_pep-like_sf"/>
</dbReference>
<evidence type="ECO:0000256" key="2">
    <source>
        <dbReference type="ARBA" id="ARBA00022692"/>
    </source>
</evidence>
<dbReference type="GO" id="GO:0016020">
    <property type="term" value="C:membrane"/>
    <property type="evidence" value="ECO:0007669"/>
    <property type="project" value="UniProtKB-SubCell"/>
</dbReference>